<dbReference type="AlphaFoldDB" id="A0AAC9FEU2"/>
<evidence type="ECO:0000256" key="5">
    <source>
        <dbReference type="SAM" id="MobiDB-lite"/>
    </source>
</evidence>
<feature type="compositionally biased region" description="Basic and acidic residues" evidence="5">
    <location>
        <begin position="124"/>
        <end position="133"/>
    </location>
</feature>
<dbReference type="SUPFAM" id="SSF53335">
    <property type="entry name" value="S-adenosyl-L-methionine-dependent methyltransferases"/>
    <property type="match status" value="1"/>
</dbReference>
<evidence type="ECO:0000256" key="4">
    <source>
        <dbReference type="ARBA" id="ARBA00047422"/>
    </source>
</evidence>
<sequence>MNAAYYGVPQSRKRLIIVGRKGERDGFLEVALRKAASPDPMPLRSLFGDQIGNHVYNHPRAPDRRGVWSVDEPNPTIRNARRPQPTAYEPHRNDSNFDAVYFRPFHDARGVYSLDEPGPSIVRTSRERPRESYLSRPHAGDPLPADRATILTQADISRIQGFPADWDWSGFLVRDADQMIANAVPSPMAEKIGLEILRRAQGQTAPEVPGNFGQWLSRERGMIPQRVANTKWRVKKAWTFLEGRDLACPGTELHELELAMKRDCVADRLRSEVRIALKLFREWQSFRQSERERRRAPPPHLRN</sequence>
<keyword evidence="3" id="KW-0680">Restriction system</keyword>
<gene>
    <name evidence="6" type="ORF">AA2016_6592</name>
    <name evidence="7" type="ORF">FHS67_005030</name>
</gene>
<dbReference type="EMBL" id="JACICB010000021">
    <property type="protein sequence ID" value="MBB3708690.1"/>
    <property type="molecule type" value="Genomic_DNA"/>
</dbReference>
<feature type="region of interest" description="Disordered" evidence="5">
    <location>
        <begin position="116"/>
        <end position="145"/>
    </location>
</feature>
<evidence type="ECO:0000256" key="2">
    <source>
        <dbReference type="ARBA" id="ARBA00022679"/>
    </source>
</evidence>
<dbReference type="REBASE" id="143195">
    <property type="entry name" value="M.Aam2477ORF6591P"/>
</dbReference>
<organism evidence="6 8">
    <name type="scientific">Aminobacter aminovorans</name>
    <name type="common">Chelatobacter heintzii</name>
    <dbReference type="NCBI Taxonomy" id="83263"/>
    <lineage>
        <taxon>Bacteria</taxon>
        <taxon>Pseudomonadati</taxon>
        <taxon>Pseudomonadota</taxon>
        <taxon>Alphaproteobacteria</taxon>
        <taxon>Hyphomicrobiales</taxon>
        <taxon>Phyllobacteriaceae</taxon>
        <taxon>Aminobacter</taxon>
    </lineage>
</organism>
<dbReference type="Proteomes" id="UP000075755">
    <property type="component" value="Plasmid pAA04"/>
</dbReference>
<keyword evidence="1" id="KW-0489">Methyltransferase</keyword>
<evidence type="ECO:0000256" key="1">
    <source>
        <dbReference type="ARBA" id="ARBA00022603"/>
    </source>
</evidence>
<reference evidence="6 8" key="1">
    <citation type="submission" date="2016-03" db="EMBL/GenBank/DDBJ databases">
        <title>Complete genome of Aminobacter aminovorans KCTC 2477.</title>
        <authorList>
            <person name="Kim K.M."/>
        </authorList>
    </citation>
    <scope>NUCLEOTIDE SEQUENCE [LARGE SCALE GENOMIC DNA]</scope>
    <source>
        <strain evidence="6 8">KCTC 2477</strain>
        <plasmid evidence="6 8">pAA04</plasmid>
    </source>
</reference>
<dbReference type="Proteomes" id="UP000577697">
    <property type="component" value="Unassembled WGS sequence"/>
</dbReference>
<dbReference type="GO" id="GO:0003886">
    <property type="term" value="F:DNA (cytosine-5-)-methyltransferase activity"/>
    <property type="evidence" value="ECO:0007669"/>
    <property type="project" value="UniProtKB-EC"/>
</dbReference>
<dbReference type="EMBL" id="CP015009">
    <property type="protein sequence ID" value="AMS45482.1"/>
    <property type="molecule type" value="Genomic_DNA"/>
</dbReference>
<evidence type="ECO:0000313" key="7">
    <source>
        <dbReference type="EMBL" id="MBB3708690.1"/>
    </source>
</evidence>
<proteinExistence type="predicted"/>
<accession>A0AAC9FEU2</accession>
<dbReference type="InterPro" id="IPR029063">
    <property type="entry name" value="SAM-dependent_MTases_sf"/>
</dbReference>
<geneLocation type="plasmid" evidence="6 8">
    <name>pAA04</name>
</geneLocation>
<evidence type="ECO:0000313" key="8">
    <source>
        <dbReference type="Proteomes" id="UP000075755"/>
    </source>
</evidence>
<evidence type="ECO:0008006" key="10">
    <source>
        <dbReference type="Google" id="ProtNLM"/>
    </source>
</evidence>
<evidence type="ECO:0000313" key="6">
    <source>
        <dbReference type="EMBL" id="AMS45482.1"/>
    </source>
</evidence>
<dbReference type="GO" id="GO:0032259">
    <property type="term" value="P:methylation"/>
    <property type="evidence" value="ECO:0007669"/>
    <property type="project" value="UniProtKB-KW"/>
</dbReference>
<keyword evidence="2" id="KW-0808">Transferase</keyword>
<comment type="catalytic activity">
    <reaction evidence="4">
        <text>a 2'-deoxycytidine in DNA + S-adenosyl-L-methionine = a 5-methyl-2'-deoxycytidine in DNA + S-adenosyl-L-homocysteine + H(+)</text>
        <dbReference type="Rhea" id="RHEA:13681"/>
        <dbReference type="Rhea" id="RHEA-COMP:11369"/>
        <dbReference type="Rhea" id="RHEA-COMP:11370"/>
        <dbReference type="ChEBI" id="CHEBI:15378"/>
        <dbReference type="ChEBI" id="CHEBI:57856"/>
        <dbReference type="ChEBI" id="CHEBI:59789"/>
        <dbReference type="ChEBI" id="CHEBI:85452"/>
        <dbReference type="ChEBI" id="CHEBI:85454"/>
        <dbReference type="EC" id="2.1.1.37"/>
    </reaction>
</comment>
<dbReference type="KEGG" id="aak:AA2016_6592"/>
<dbReference type="GO" id="GO:0009307">
    <property type="term" value="P:DNA restriction-modification system"/>
    <property type="evidence" value="ECO:0007669"/>
    <property type="project" value="UniProtKB-KW"/>
</dbReference>
<evidence type="ECO:0000313" key="9">
    <source>
        <dbReference type="Proteomes" id="UP000577697"/>
    </source>
</evidence>
<reference evidence="7 9" key="2">
    <citation type="submission" date="2020-08" db="EMBL/GenBank/DDBJ databases">
        <title>Genomic Encyclopedia of Type Strains, Phase IV (KMG-IV): sequencing the most valuable type-strain genomes for metagenomic binning, comparative biology and taxonomic classification.</title>
        <authorList>
            <person name="Goeker M."/>
        </authorList>
    </citation>
    <scope>NUCLEOTIDE SEQUENCE [LARGE SCALE GENOMIC DNA]</scope>
    <source>
        <strain evidence="7 9">DSM 10368</strain>
    </source>
</reference>
<keyword evidence="9" id="KW-1185">Reference proteome</keyword>
<name>A0AAC9FEU2_AMIAI</name>
<evidence type="ECO:0000256" key="3">
    <source>
        <dbReference type="ARBA" id="ARBA00022747"/>
    </source>
</evidence>
<feature type="region of interest" description="Disordered" evidence="5">
    <location>
        <begin position="65"/>
        <end position="93"/>
    </location>
</feature>
<dbReference type="Gene3D" id="3.90.120.10">
    <property type="entry name" value="DNA Methylase, subunit A, domain 2"/>
    <property type="match status" value="1"/>
</dbReference>
<protein>
    <recommendedName>
        <fullName evidence="10">DNA (cytosine-5-)-methyltransferase</fullName>
    </recommendedName>
</protein>
<dbReference type="InterPro" id="IPR001525">
    <property type="entry name" value="C5_MeTfrase"/>
</dbReference>
<dbReference type="Pfam" id="PF00145">
    <property type="entry name" value="DNA_methylase"/>
    <property type="match status" value="1"/>
</dbReference>
<dbReference type="Gene3D" id="3.40.50.150">
    <property type="entry name" value="Vaccinia Virus protein VP39"/>
    <property type="match status" value="1"/>
</dbReference>
<keyword evidence="6" id="KW-0614">Plasmid</keyword>